<keyword evidence="14" id="KW-1133">Transmembrane helix</keyword>
<feature type="binding site" evidence="13">
    <location>
        <begin position="71"/>
        <end position="78"/>
    </location>
    <ligand>
        <name>ATP</name>
        <dbReference type="ChEBI" id="CHEBI:30616"/>
    </ligand>
</feature>
<evidence type="ECO:0000256" key="3">
    <source>
        <dbReference type="ARBA" id="ARBA00012071"/>
    </source>
</evidence>
<dbReference type="Proteomes" id="UP001242732">
    <property type="component" value="Chromosome"/>
</dbReference>
<feature type="transmembrane region" description="Helical" evidence="14">
    <location>
        <begin position="29"/>
        <end position="49"/>
    </location>
</feature>
<keyword evidence="14" id="KW-0472">Membrane</keyword>
<organism evidence="15 16">
    <name type="scientific">Paracidovorax citrulli</name>
    <name type="common">Acidovorax citrulli</name>
    <dbReference type="NCBI Taxonomy" id="80869"/>
    <lineage>
        <taxon>Bacteria</taxon>
        <taxon>Pseudomonadati</taxon>
        <taxon>Pseudomonadota</taxon>
        <taxon>Betaproteobacteria</taxon>
        <taxon>Burkholderiales</taxon>
        <taxon>Comamonadaceae</taxon>
        <taxon>Paracidovorax</taxon>
    </lineage>
</organism>
<keyword evidence="16" id="KW-1185">Reference proteome</keyword>
<sequence>MAQPRRRGRSAPDATPGIQRVWRHRGAMAWLLSPISLLYGALAGLRRLLYVRGVLRVERLPVPVVVVGNVVAGGAGKTPVTLAVVQALRRHGWHPGVVSRGYGRGTSDCREVLAGSSAAESGDEPLLIARSTGVPVFVAPRRAQAARALLERHPRTDVVVCDDGLQHWALARDVELCVFSEEGIGNGWLLPAGPLRERWPRHVDAVLHAGAAPEGADRAPMGAFALRRSLASHAVDATGSTTALSCLRGRPVHAVAAIARPAAFFAMLRAEGLTLAKETALPDHADFSDWAPVTDPGMPLVCTEKDAAKLWRTHPQALAVPLVVDIPAAFFDRLHARLQALPRRRSL</sequence>
<evidence type="ECO:0000313" key="16">
    <source>
        <dbReference type="Proteomes" id="UP001242732"/>
    </source>
</evidence>
<evidence type="ECO:0000256" key="11">
    <source>
        <dbReference type="ARBA" id="ARBA00023098"/>
    </source>
</evidence>
<keyword evidence="11 13" id="KW-0443">Lipid metabolism</keyword>
<comment type="catalytic activity">
    <reaction evidence="13">
        <text>a lipid A disaccharide + ATP = a lipid IVA + ADP + H(+)</text>
        <dbReference type="Rhea" id="RHEA:67840"/>
        <dbReference type="ChEBI" id="CHEBI:15378"/>
        <dbReference type="ChEBI" id="CHEBI:30616"/>
        <dbReference type="ChEBI" id="CHEBI:176343"/>
        <dbReference type="ChEBI" id="CHEBI:176425"/>
        <dbReference type="ChEBI" id="CHEBI:456216"/>
        <dbReference type="EC" id="2.7.1.130"/>
    </reaction>
</comment>
<evidence type="ECO:0000313" key="15">
    <source>
        <dbReference type="EMBL" id="WIY51026.1"/>
    </source>
</evidence>
<gene>
    <name evidence="13 15" type="primary">lpxK</name>
    <name evidence="15" type="ORF">QRO08_10855</name>
</gene>
<name>A0ABY9AVV4_PARCI</name>
<evidence type="ECO:0000256" key="8">
    <source>
        <dbReference type="ARBA" id="ARBA00022741"/>
    </source>
</evidence>
<evidence type="ECO:0000256" key="2">
    <source>
        <dbReference type="ARBA" id="ARBA00004870"/>
    </source>
</evidence>
<evidence type="ECO:0000256" key="5">
    <source>
        <dbReference type="ARBA" id="ARBA00022516"/>
    </source>
</evidence>
<comment type="pathway">
    <text evidence="2 13">Glycolipid biosynthesis; lipid IV(A) biosynthesis; lipid IV(A) from (3R)-3-hydroxytetradecanoyl-[acyl-carrier-protein] and UDP-N-acetyl-alpha-D-glucosamine: step 6/6.</text>
</comment>
<dbReference type="EMBL" id="CP127363">
    <property type="protein sequence ID" value="WIY51026.1"/>
    <property type="molecule type" value="Genomic_DNA"/>
</dbReference>
<dbReference type="InterPro" id="IPR003758">
    <property type="entry name" value="LpxK"/>
</dbReference>
<protein>
    <recommendedName>
        <fullName evidence="4 13">Tetraacyldisaccharide 4'-kinase</fullName>
        <ecNumber evidence="3 13">2.7.1.130</ecNumber>
    </recommendedName>
    <alternativeName>
        <fullName evidence="12 13">Lipid A 4'-kinase</fullName>
    </alternativeName>
</protein>
<accession>A0ABY9AVV4</accession>
<dbReference type="PANTHER" id="PTHR42724:SF1">
    <property type="entry name" value="TETRAACYLDISACCHARIDE 4'-KINASE, MITOCHONDRIAL-RELATED"/>
    <property type="match status" value="1"/>
</dbReference>
<keyword evidence="9 13" id="KW-0418">Kinase</keyword>
<dbReference type="HAMAP" id="MF_00409">
    <property type="entry name" value="LpxK"/>
    <property type="match status" value="1"/>
</dbReference>
<proteinExistence type="inferred from homology"/>
<evidence type="ECO:0000256" key="13">
    <source>
        <dbReference type="HAMAP-Rule" id="MF_00409"/>
    </source>
</evidence>
<evidence type="ECO:0000256" key="12">
    <source>
        <dbReference type="ARBA" id="ARBA00029757"/>
    </source>
</evidence>
<comment type="function">
    <text evidence="1 13">Transfers the gamma-phosphate of ATP to the 4'-position of a tetraacyldisaccharide 1-phosphate intermediate (termed DS-1-P) to form tetraacyldisaccharide 1,4'-bis-phosphate (lipid IVA).</text>
</comment>
<dbReference type="RefSeq" id="WP_011795662.1">
    <property type="nucleotide sequence ID" value="NZ_CP023687.1"/>
</dbReference>
<keyword evidence="14" id="KW-0812">Transmembrane</keyword>
<keyword evidence="7 13" id="KW-0808">Transferase</keyword>
<dbReference type="Pfam" id="PF02606">
    <property type="entry name" value="LpxK"/>
    <property type="match status" value="1"/>
</dbReference>
<keyword evidence="8 13" id="KW-0547">Nucleotide-binding</keyword>
<keyword evidence="5 13" id="KW-0444">Lipid biosynthesis</keyword>
<evidence type="ECO:0000256" key="1">
    <source>
        <dbReference type="ARBA" id="ARBA00002274"/>
    </source>
</evidence>
<evidence type="ECO:0000256" key="10">
    <source>
        <dbReference type="ARBA" id="ARBA00022840"/>
    </source>
</evidence>
<evidence type="ECO:0000256" key="7">
    <source>
        <dbReference type="ARBA" id="ARBA00022679"/>
    </source>
</evidence>
<evidence type="ECO:0000256" key="4">
    <source>
        <dbReference type="ARBA" id="ARBA00016436"/>
    </source>
</evidence>
<dbReference type="GO" id="GO:0009029">
    <property type="term" value="F:lipid-A 4'-kinase activity"/>
    <property type="evidence" value="ECO:0007669"/>
    <property type="project" value="UniProtKB-EC"/>
</dbReference>
<evidence type="ECO:0000256" key="14">
    <source>
        <dbReference type="SAM" id="Phobius"/>
    </source>
</evidence>
<dbReference type="SUPFAM" id="SSF52540">
    <property type="entry name" value="P-loop containing nucleoside triphosphate hydrolases"/>
    <property type="match status" value="1"/>
</dbReference>
<evidence type="ECO:0000256" key="9">
    <source>
        <dbReference type="ARBA" id="ARBA00022777"/>
    </source>
</evidence>
<evidence type="ECO:0000256" key="6">
    <source>
        <dbReference type="ARBA" id="ARBA00022556"/>
    </source>
</evidence>
<dbReference type="EC" id="2.7.1.130" evidence="3 13"/>
<dbReference type="InterPro" id="IPR027417">
    <property type="entry name" value="P-loop_NTPase"/>
</dbReference>
<keyword evidence="6 13" id="KW-0441">Lipid A biosynthesis</keyword>
<comment type="similarity">
    <text evidence="13">Belongs to the LpxK family.</text>
</comment>
<reference evidence="15 16" key="1">
    <citation type="submission" date="2023-06" db="EMBL/GenBank/DDBJ databases">
        <authorList>
            <person name="Ham H."/>
            <person name="Park D.S."/>
        </authorList>
    </citation>
    <scope>NUCLEOTIDE SEQUENCE [LARGE SCALE GENOMIC DNA]</scope>
    <source>
        <strain evidence="15 16">KACC 17005</strain>
    </source>
</reference>
<dbReference type="NCBIfam" id="TIGR00682">
    <property type="entry name" value="lpxK"/>
    <property type="match status" value="1"/>
</dbReference>
<dbReference type="PANTHER" id="PTHR42724">
    <property type="entry name" value="TETRAACYLDISACCHARIDE 4'-KINASE"/>
    <property type="match status" value="1"/>
</dbReference>
<keyword evidence="10 13" id="KW-0067">ATP-binding</keyword>